<dbReference type="Proteomes" id="UP000643279">
    <property type="component" value="Unassembled WGS sequence"/>
</dbReference>
<accession>A0ABQ2AY91</accession>
<name>A0ABQ2AY91_9MICC</name>
<feature type="compositionally biased region" description="Low complexity" evidence="1">
    <location>
        <begin position="229"/>
        <end position="246"/>
    </location>
</feature>
<evidence type="ECO:0000313" key="2">
    <source>
        <dbReference type="EMBL" id="GGH99271.1"/>
    </source>
</evidence>
<proteinExistence type="predicted"/>
<reference evidence="3" key="1">
    <citation type="journal article" date="2019" name="Int. J. Syst. Evol. Microbiol.">
        <title>The Global Catalogue of Microorganisms (GCM) 10K type strain sequencing project: providing services to taxonomists for standard genome sequencing and annotation.</title>
        <authorList>
            <consortium name="The Broad Institute Genomics Platform"/>
            <consortium name="The Broad Institute Genome Sequencing Center for Infectious Disease"/>
            <person name="Wu L."/>
            <person name="Ma J."/>
        </authorList>
    </citation>
    <scope>NUCLEOTIDE SEQUENCE [LARGE SCALE GENOMIC DNA]</scope>
    <source>
        <strain evidence="3">CGMCC 1.12778</strain>
    </source>
</reference>
<organism evidence="2 3">
    <name type="scientific">Arthrobacter liuii</name>
    <dbReference type="NCBI Taxonomy" id="1476996"/>
    <lineage>
        <taxon>Bacteria</taxon>
        <taxon>Bacillati</taxon>
        <taxon>Actinomycetota</taxon>
        <taxon>Actinomycetes</taxon>
        <taxon>Micrococcales</taxon>
        <taxon>Micrococcaceae</taxon>
        <taxon>Arthrobacter</taxon>
    </lineage>
</organism>
<dbReference type="EMBL" id="BMFW01000021">
    <property type="protein sequence ID" value="GGH99271.1"/>
    <property type="molecule type" value="Genomic_DNA"/>
</dbReference>
<feature type="compositionally biased region" description="Gly residues" evidence="1">
    <location>
        <begin position="187"/>
        <end position="198"/>
    </location>
</feature>
<feature type="region of interest" description="Disordered" evidence="1">
    <location>
        <begin position="108"/>
        <end position="261"/>
    </location>
</feature>
<evidence type="ECO:0000256" key="1">
    <source>
        <dbReference type="SAM" id="MobiDB-lite"/>
    </source>
</evidence>
<comment type="caution">
    <text evidence="2">The sequence shown here is derived from an EMBL/GenBank/DDBJ whole genome shotgun (WGS) entry which is preliminary data.</text>
</comment>
<gene>
    <name evidence="2" type="ORF">GCM10007170_33720</name>
</gene>
<keyword evidence="3" id="KW-1185">Reference proteome</keyword>
<evidence type="ECO:0000313" key="3">
    <source>
        <dbReference type="Proteomes" id="UP000643279"/>
    </source>
</evidence>
<sequence>MNTTVTDSDGAGGGRVQAVLRESGIGDSPRLLAALTAFTEDVPPVPAPSPELAALITGGVVIPLAPARFRPRILPAALVAAALALGGGAAAAASPDVRHAVEEVIEAITGATRPGPEVRKPSAPSETPVEPGLTDPDRAPAPGGSPAPSGTVVPGDTAGSVDLPEGAGADSPVGGDVPAGREDSTGVSGGYSDGGGSGEKPAQGVQGPGDAPFEGTLEPVTPVPGPGSGSVSGSAAPQDTGAADTAGRGGNEGTEGPAAGP</sequence>
<dbReference type="RefSeq" id="WP_188572724.1">
    <property type="nucleotide sequence ID" value="NZ_BMFW01000021.1"/>
</dbReference>
<feature type="compositionally biased region" description="Low complexity" evidence="1">
    <location>
        <begin position="140"/>
        <end position="150"/>
    </location>
</feature>
<protein>
    <submittedName>
        <fullName evidence="2">Uncharacterized protein</fullName>
    </submittedName>
</protein>